<feature type="transmembrane region" description="Helical" evidence="8">
    <location>
        <begin position="473"/>
        <end position="496"/>
    </location>
</feature>
<evidence type="ECO:0000256" key="2">
    <source>
        <dbReference type="ARBA" id="ARBA00005658"/>
    </source>
</evidence>
<keyword evidence="6 8" id="KW-1133">Transmembrane helix</keyword>
<dbReference type="eggNOG" id="COG1292">
    <property type="taxonomic scope" value="Bacteria"/>
</dbReference>
<feature type="transmembrane region" description="Helical" evidence="8">
    <location>
        <begin position="16"/>
        <end position="35"/>
    </location>
</feature>
<feature type="transmembrane region" description="Helical" evidence="8">
    <location>
        <begin position="265"/>
        <end position="296"/>
    </location>
</feature>
<feature type="transmembrane region" description="Helical" evidence="8">
    <location>
        <begin position="448"/>
        <end position="467"/>
    </location>
</feature>
<reference evidence="9 10" key="1">
    <citation type="journal article" date="2013" name="Genome Announc.">
        <title>Draft Genome Sequence of an Alphaproteobacterium, Caenispirillum salinarum AK4(T), Isolated from a Solar Saltern.</title>
        <authorList>
            <person name="Khatri I."/>
            <person name="Singh A."/>
            <person name="Korpole S."/>
            <person name="Pinnaka A.K."/>
            <person name="Subramanian S."/>
        </authorList>
    </citation>
    <scope>NUCLEOTIDE SEQUENCE [LARGE SCALE GENOMIC DNA]</scope>
    <source>
        <strain evidence="9 10">AK4</strain>
    </source>
</reference>
<gene>
    <name evidence="9" type="ORF">C882_2846</name>
</gene>
<feature type="transmembrane region" description="Helical" evidence="8">
    <location>
        <begin position="94"/>
        <end position="115"/>
    </location>
</feature>
<organism evidence="9 10">
    <name type="scientific">Caenispirillum salinarum AK4</name>
    <dbReference type="NCBI Taxonomy" id="1238182"/>
    <lineage>
        <taxon>Bacteria</taxon>
        <taxon>Pseudomonadati</taxon>
        <taxon>Pseudomonadota</taxon>
        <taxon>Alphaproteobacteria</taxon>
        <taxon>Rhodospirillales</taxon>
        <taxon>Novispirillaceae</taxon>
        <taxon>Caenispirillum</taxon>
    </lineage>
</organism>
<name>K9H6M9_9PROT</name>
<dbReference type="RefSeq" id="WP_009542837.1">
    <property type="nucleotide sequence ID" value="NZ_ANHY01000033.1"/>
</dbReference>
<comment type="similarity">
    <text evidence="2">Belongs to the BCCT transporter (TC 2.A.15) family.</text>
</comment>
<dbReference type="AlphaFoldDB" id="K9H6M9"/>
<protein>
    <submittedName>
        <fullName evidence="9">High-affinity choline uptake protein BetT</fullName>
    </submittedName>
</protein>
<evidence type="ECO:0000256" key="8">
    <source>
        <dbReference type="SAM" id="Phobius"/>
    </source>
</evidence>
<feature type="transmembrane region" description="Helical" evidence="8">
    <location>
        <begin position="350"/>
        <end position="373"/>
    </location>
</feature>
<dbReference type="NCBIfam" id="TIGR00842">
    <property type="entry name" value="bcct"/>
    <property type="match status" value="1"/>
</dbReference>
<feature type="transmembrane region" description="Helical" evidence="8">
    <location>
        <begin position="55"/>
        <end position="74"/>
    </location>
</feature>
<keyword evidence="10" id="KW-1185">Reference proteome</keyword>
<evidence type="ECO:0000256" key="3">
    <source>
        <dbReference type="ARBA" id="ARBA00022448"/>
    </source>
</evidence>
<dbReference type="Pfam" id="PF02028">
    <property type="entry name" value="BCCT"/>
    <property type="match status" value="1"/>
</dbReference>
<evidence type="ECO:0000256" key="4">
    <source>
        <dbReference type="ARBA" id="ARBA00022475"/>
    </source>
</evidence>
<dbReference type="PATRIC" id="fig|1238182.3.peg.4397"/>
<comment type="caution">
    <text evidence="9">The sequence shown here is derived from an EMBL/GenBank/DDBJ whole genome shotgun (WGS) entry which is preliminary data.</text>
</comment>
<dbReference type="OrthoDB" id="9775735at2"/>
<evidence type="ECO:0000256" key="1">
    <source>
        <dbReference type="ARBA" id="ARBA00004651"/>
    </source>
</evidence>
<evidence type="ECO:0000313" key="10">
    <source>
        <dbReference type="Proteomes" id="UP000009881"/>
    </source>
</evidence>
<dbReference type="PANTHER" id="PTHR30047">
    <property type="entry name" value="HIGH-AFFINITY CHOLINE TRANSPORT PROTEIN-RELATED"/>
    <property type="match status" value="1"/>
</dbReference>
<keyword evidence="3" id="KW-0813">Transport</keyword>
<keyword evidence="4" id="KW-1003">Cell membrane</keyword>
<dbReference type="Proteomes" id="UP000009881">
    <property type="component" value="Unassembled WGS sequence"/>
</dbReference>
<dbReference type="InterPro" id="IPR000060">
    <property type="entry name" value="BCCT_transptr"/>
</dbReference>
<accession>K9H6M9</accession>
<dbReference type="GO" id="GO:0022857">
    <property type="term" value="F:transmembrane transporter activity"/>
    <property type="evidence" value="ECO:0007669"/>
    <property type="project" value="InterPro"/>
</dbReference>
<feature type="transmembrane region" description="Helical" evidence="8">
    <location>
        <begin position="196"/>
        <end position="215"/>
    </location>
</feature>
<evidence type="ECO:0000256" key="6">
    <source>
        <dbReference type="ARBA" id="ARBA00022989"/>
    </source>
</evidence>
<dbReference type="GO" id="GO:0005886">
    <property type="term" value="C:plasma membrane"/>
    <property type="evidence" value="ECO:0007669"/>
    <property type="project" value="UniProtKB-SubCell"/>
</dbReference>
<feature type="transmembrane region" description="Helical" evidence="8">
    <location>
        <begin position="402"/>
        <end position="421"/>
    </location>
</feature>
<evidence type="ECO:0000313" key="9">
    <source>
        <dbReference type="EMBL" id="EKV26268.1"/>
    </source>
</evidence>
<comment type="subcellular location">
    <subcellularLocation>
        <location evidence="1">Cell membrane</location>
        <topology evidence="1">Multi-pass membrane protein</topology>
    </subcellularLocation>
</comment>
<dbReference type="EMBL" id="ANHY01000033">
    <property type="protein sequence ID" value="EKV26268.1"/>
    <property type="molecule type" value="Genomic_DNA"/>
</dbReference>
<proteinExistence type="inferred from homology"/>
<keyword evidence="5 8" id="KW-0812">Transmembrane</keyword>
<feature type="transmembrane region" description="Helical" evidence="8">
    <location>
        <begin position="235"/>
        <end position="253"/>
    </location>
</feature>
<sequence>MRKITFARLTSKMQPTVFFGSAAVVVAFCLFGGLYTDTAASIFESLRTAISHLFGWYYLLAATGFLVFAVWLGVSRHARLRMGGNDERPEFGTVAWLTMLFAAGMGIGLVFWGVAEPLTHYLEPPDADPRTAEALRQSLRYTFFHWGLHPWAIYLILALGLAYFHFRKGLPLAPRSVLHPLIGDRIHGPIGHATDILCTVGTLLGVATSLGLGAMQINEGLTRFLGIPSTVAMQLVIIASITAVATLSVVIGLQGGVRRLSMANLWLAGGLWLFVLVVGPTLFIAETFVSGLGIYLQSLPVTSLRLDLKDPSGWQATWTLFYWGWWISWSPFVGVFVARISRGRTVREMVVAMLLVPTTASFAWFAVFGGTALSLEIERGVDLAQRVIETPAISLHATLDHLPLATVSTAVGTLVIIIFFITSSDSGSLVDDMVTSGGHPEPPKPQRVFWACAEGAVAGVLLVLGGLTAMQNAAISLGLPMSVLLVVASVALVRAFRAERRQPGGKATGKRRRNKSAAE</sequence>
<dbReference type="PANTHER" id="PTHR30047:SF7">
    <property type="entry name" value="HIGH-AFFINITY CHOLINE TRANSPORT PROTEIN"/>
    <property type="match status" value="1"/>
</dbReference>
<evidence type="ECO:0000256" key="7">
    <source>
        <dbReference type="ARBA" id="ARBA00023136"/>
    </source>
</evidence>
<keyword evidence="7 8" id="KW-0472">Membrane</keyword>
<evidence type="ECO:0000256" key="5">
    <source>
        <dbReference type="ARBA" id="ARBA00022692"/>
    </source>
</evidence>
<feature type="transmembrane region" description="Helical" evidence="8">
    <location>
        <begin position="148"/>
        <end position="166"/>
    </location>
</feature>
<feature type="transmembrane region" description="Helical" evidence="8">
    <location>
        <begin position="316"/>
        <end position="338"/>
    </location>
</feature>
<dbReference type="STRING" id="1238182.C882_2846"/>